<gene>
    <name evidence="1" type="ORF">Vadar_028395</name>
</gene>
<dbReference type="Proteomes" id="UP000828048">
    <property type="component" value="Chromosome 8"/>
</dbReference>
<reference evidence="1 2" key="1">
    <citation type="journal article" date="2021" name="Hortic Res">
        <title>High-quality reference genome and annotation aids understanding of berry development for evergreen blueberry (Vaccinium darrowii).</title>
        <authorList>
            <person name="Yu J."/>
            <person name="Hulse-Kemp A.M."/>
            <person name="Babiker E."/>
            <person name="Staton M."/>
        </authorList>
    </citation>
    <scope>NUCLEOTIDE SEQUENCE [LARGE SCALE GENOMIC DNA]</scope>
    <source>
        <strain evidence="2">cv. NJ 8807/NJ 8810</strain>
        <tissue evidence="1">Young leaf</tissue>
    </source>
</reference>
<organism evidence="1 2">
    <name type="scientific">Vaccinium darrowii</name>
    <dbReference type="NCBI Taxonomy" id="229202"/>
    <lineage>
        <taxon>Eukaryota</taxon>
        <taxon>Viridiplantae</taxon>
        <taxon>Streptophyta</taxon>
        <taxon>Embryophyta</taxon>
        <taxon>Tracheophyta</taxon>
        <taxon>Spermatophyta</taxon>
        <taxon>Magnoliopsida</taxon>
        <taxon>eudicotyledons</taxon>
        <taxon>Gunneridae</taxon>
        <taxon>Pentapetalae</taxon>
        <taxon>asterids</taxon>
        <taxon>Ericales</taxon>
        <taxon>Ericaceae</taxon>
        <taxon>Vaccinioideae</taxon>
        <taxon>Vaccinieae</taxon>
        <taxon>Vaccinium</taxon>
    </lineage>
</organism>
<keyword evidence="2" id="KW-1185">Reference proteome</keyword>
<dbReference type="EMBL" id="CM037158">
    <property type="protein sequence ID" value="KAH7852726.1"/>
    <property type="molecule type" value="Genomic_DNA"/>
</dbReference>
<evidence type="ECO:0000313" key="1">
    <source>
        <dbReference type="EMBL" id="KAH7852726.1"/>
    </source>
</evidence>
<sequence length="1001" mass="112380">MDCSGALAAEEVEIFSPPQEKYRDNDEGKTLQDVLTEEGEKWMKDAARSYSTAATLVVTVTYLAFFTMPDSINIDNGPPILVKAFVVSSMFAILFSLASFLMFFCILGQKILCPLHWKLMFWGVLTLFTSLIAMITAFCAGILIEFGHKKTRLPTPVIVLYYVTATFFAVQQILLAFRKSSTPRQYTKGINSEAIIPKYLKSALHYLFALVSNQFTVVVDEHYDGGISRNPLYDAAEVYLRTKISPDIRRFKVGKTPKQKSLDISVEKGEEIIDRFDNNLELKWRFISVKPQNQNGYENEKRFFELSFNNKYGARVLNEYLPFVLAKSEEIKSKETKDNADDDSYGGGMTEHELGLVDSTTIISTMDFDAADNSAHLMKECQSGLAVSLSENKSGGEALKREFVTKERRDAAAKSFGTIYDLGIHTTHSLAQNSFEVLENPPTLETNSREESKRRCMTERVLGSIDSTTRALSTDFDAADNSAHLVRPYQSGPVVSLSGNENRGEASKTECITKRILGSEDLQQNSGGRRDNAAKSFGAIYDPGIHTTHSLAQNSFEVLEALLTRKQPNDSVPLLSLGRFRVEGCVQEGKSQDLPRLMQIDGVEQRVTKSHRYLGGFTAQSTSSSPWPIGLPNGRHIVVLNLLEKSTKNVAHVAMADQCSPTVPLPEKKMVRRTLKRKYRIMSVIFSTHQQHFCKRCEGPAKSFRVTRICRNHGINCVSMVKRIHKQHGINQWLFRQKWATKKGHSLGEKRPYEVSSLPMDLPRSLKLDCSGGLGAQSAVGLPDGGYVLSVGKTLKRKCKTMSLFSLEDDQQHGVKRWGDAAKSLGRKRICRQLVVQHVSIAKRIHRQHVFHRWPFQQNWETMKVYSVRDKRPVEVLSLSTDGKLVSRLQLVHISWLVKFLPRPSAYRGGEIVGPIALLSSEFAATNNRAHGIRNDQSGSSSASHSENNRPGEPEDFEERDGRISYEDLQKLFCMNRQDAAKILNGNLLLGTFHMFSTIIS</sequence>
<comment type="caution">
    <text evidence="1">The sequence shown here is derived from an EMBL/GenBank/DDBJ whole genome shotgun (WGS) entry which is preliminary data.</text>
</comment>
<accession>A0ACB7YGN5</accession>
<proteinExistence type="predicted"/>
<evidence type="ECO:0000313" key="2">
    <source>
        <dbReference type="Proteomes" id="UP000828048"/>
    </source>
</evidence>
<name>A0ACB7YGN5_9ERIC</name>
<protein>
    <submittedName>
        <fullName evidence="1">Uncharacterized protein</fullName>
    </submittedName>
</protein>